<feature type="compositionally biased region" description="Basic and acidic residues" evidence="8">
    <location>
        <begin position="156"/>
        <end position="166"/>
    </location>
</feature>
<dbReference type="GO" id="GO:0030527">
    <property type="term" value="F:structural constituent of chromatin"/>
    <property type="evidence" value="ECO:0007669"/>
    <property type="project" value="InterPro"/>
</dbReference>
<keyword evidence="6 7" id="KW-0539">Nucleus</keyword>
<evidence type="ECO:0000256" key="7">
    <source>
        <dbReference type="RuleBase" id="RU003894"/>
    </source>
</evidence>
<keyword evidence="4 7" id="KW-0158">Chromosome</keyword>
<accession>A0A6G0Y7H1</accession>
<feature type="region of interest" description="Disordered" evidence="8">
    <location>
        <begin position="140"/>
        <end position="228"/>
    </location>
</feature>
<dbReference type="InterPro" id="IPR036390">
    <property type="entry name" value="WH_DNA-bd_sf"/>
</dbReference>
<reference evidence="10 11" key="1">
    <citation type="submission" date="2019-08" db="EMBL/GenBank/DDBJ databases">
        <title>Whole genome of Aphis craccivora.</title>
        <authorList>
            <person name="Voronova N.V."/>
            <person name="Shulinski R.S."/>
            <person name="Bandarenka Y.V."/>
            <person name="Zhorov D.G."/>
            <person name="Warner D."/>
        </authorList>
    </citation>
    <scope>NUCLEOTIDE SEQUENCE [LARGE SCALE GENOMIC DNA]</scope>
    <source>
        <strain evidence="10">180601</strain>
        <tissue evidence="10">Whole Body</tissue>
    </source>
</reference>
<evidence type="ECO:0000256" key="3">
    <source>
        <dbReference type="ARBA" id="ARBA00004286"/>
    </source>
</evidence>
<dbReference type="GO" id="GO:0030261">
    <property type="term" value="P:chromosome condensation"/>
    <property type="evidence" value="ECO:0007669"/>
    <property type="project" value="TreeGrafter"/>
</dbReference>
<dbReference type="PANTHER" id="PTHR11467:SF20">
    <property type="entry name" value="H15 DOMAIN-CONTAINING PROTEIN-RELATED"/>
    <property type="match status" value="1"/>
</dbReference>
<feature type="domain" description="H15" evidence="9">
    <location>
        <begin position="41"/>
        <end position="115"/>
    </location>
</feature>
<dbReference type="PANTHER" id="PTHR11467">
    <property type="entry name" value="HISTONE H1"/>
    <property type="match status" value="1"/>
</dbReference>
<dbReference type="GO" id="GO:0005634">
    <property type="term" value="C:nucleus"/>
    <property type="evidence" value="ECO:0007669"/>
    <property type="project" value="UniProtKB-SubCell"/>
</dbReference>
<dbReference type="PROSITE" id="PS51504">
    <property type="entry name" value="H15"/>
    <property type="match status" value="1"/>
</dbReference>
<feature type="compositionally biased region" description="Low complexity" evidence="8">
    <location>
        <begin position="7"/>
        <end position="17"/>
    </location>
</feature>
<evidence type="ECO:0000313" key="10">
    <source>
        <dbReference type="EMBL" id="KAF0750438.1"/>
    </source>
</evidence>
<dbReference type="GO" id="GO:0031492">
    <property type="term" value="F:nucleosomal DNA binding"/>
    <property type="evidence" value="ECO:0007669"/>
    <property type="project" value="TreeGrafter"/>
</dbReference>
<dbReference type="OrthoDB" id="10069608at2759"/>
<evidence type="ECO:0000256" key="4">
    <source>
        <dbReference type="ARBA" id="ARBA00022454"/>
    </source>
</evidence>
<dbReference type="InterPro" id="IPR005818">
    <property type="entry name" value="Histone_H1/H5_H15"/>
</dbReference>
<comment type="similarity">
    <text evidence="7">Belongs to the histone H1/H5 family.</text>
</comment>
<gene>
    <name evidence="10" type="ORF">FWK35_00036544</name>
</gene>
<proteinExistence type="inferred from homology"/>
<dbReference type="GO" id="GO:0003690">
    <property type="term" value="F:double-stranded DNA binding"/>
    <property type="evidence" value="ECO:0007669"/>
    <property type="project" value="TreeGrafter"/>
</dbReference>
<dbReference type="Proteomes" id="UP000478052">
    <property type="component" value="Unassembled WGS sequence"/>
</dbReference>
<dbReference type="FunFam" id="1.10.10.10:FF:000140">
    <property type="entry name" value="Histone H1.0"/>
    <property type="match status" value="1"/>
</dbReference>
<dbReference type="GO" id="GO:0000786">
    <property type="term" value="C:nucleosome"/>
    <property type="evidence" value="ECO:0007669"/>
    <property type="project" value="InterPro"/>
</dbReference>
<comment type="caution">
    <text evidence="10">The sequence shown here is derived from an EMBL/GenBank/DDBJ whole genome shotgun (WGS) entry which is preliminary data.</text>
</comment>
<keyword evidence="5 7" id="KW-0238">DNA-binding</keyword>
<dbReference type="Pfam" id="PF00538">
    <property type="entry name" value="Linker_histone"/>
    <property type="match status" value="1"/>
</dbReference>
<evidence type="ECO:0000256" key="2">
    <source>
        <dbReference type="ARBA" id="ARBA00004123"/>
    </source>
</evidence>
<evidence type="ECO:0000256" key="5">
    <source>
        <dbReference type="ARBA" id="ARBA00023125"/>
    </source>
</evidence>
<comment type="subcellular location">
    <subcellularLocation>
        <location evidence="3">Chromosome</location>
    </subcellularLocation>
    <subcellularLocation>
        <location evidence="2 7">Nucleus</location>
    </subcellularLocation>
</comment>
<evidence type="ECO:0000256" key="8">
    <source>
        <dbReference type="SAM" id="MobiDB-lite"/>
    </source>
</evidence>
<dbReference type="SUPFAM" id="SSF46785">
    <property type="entry name" value="Winged helix' DNA-binding domain"/>
    <property type="match status" value="1"/>
</dbReference>
<dbReference type="PRINTS" id="PR00624">
    <property type="entry name" value="HISTONEH5"/>
</dbReference>
<dbReference type="InterPro" id="IPR005819">
    <property type="entry name" value="H1/H5"/>
</dbReference>
<dbReference type="InterPro" id="IPR036388">
    <property type="entry name" value="WH-like_DNA-bd_sf"/>
</dbReference>
<feature type="compositionally biased region" description="Basic residues" evidence="8">
    <location>
        <begin position="179"/>
        <end position="190"/>
    </location>
</feature>
<evidence type="ECO:0000259" key="9">
    <source>
        <dbReference type="PROSITE" id="PS51504"/>
    </source>
</evidence>
<evidence type="ECO:0000256" key="6">
    <source>
        <dbReference type="ARBA" id="ARBA00023242"/>
    </source>
</evidence>
<dbReference type="SMART" id="SM00526">
    <property type="entry name" value="H15"/>
    <property type="match status" value="1"/>
</dbReference>
<feature type="compositionally biased region" description="Basic residues" evidence="8">
    <location>
        <begin position="214"/>
        <end position="228"/>
    </location>
</feature>
<dbReference type="AlphaFoldDB" id="A0A6G0Y7H1"/>
<dbReference type="Gene3D" id="1.10.10.10">
    <property type="entry name" value="Winged helix-like DNA-binding domain superfamily/Winged helix DNA-binding domain"/>
    <property type="match status" value="1"/>
</dbReference>
<evidence type="ECO:0000313" key="11">
    <source>
        <dbReference type="Proteomes" id="UP000478052"/>
    </source>
</evidence>
<keyword evidence="11" id="KW-1185">Reference proteome</keyword>
<name>A0A6G0Y7H1_APHCR</name>
<dbReference type="CDD" id="cd00073">
    <property type="entry name" value="H15"/>
    <property type="match status" value="1"/>
</dbReference>
<dbReference type="EMBL" id="VUJU01005720">
    <property type="protein sequence ID" value="KAF0750438.1"/>
    <property type="molecule type" value="Genomic_DNA"/>
</dbReference>
<dbReference type="GO" id="GO:0045910">
    <property type="term" value="P:negative regulation of DNA recombination"/>
    <property type="evidence" value="ECO:0007669"/>
    <property type="project" value="TreeGrafter"/>
</dbReference>
<sequence>MTESEDSVSINSSPASSPTTLPKSPVKKNEVAVTVQMPTLAHPSTAVMVTAAIKTLNDKKGSTLQAIKKYLALNYHVNLNKYSPFICKYLKTAVTKGDLIQTKGSGASGYFKLPIEVKKPAVKKKKAVVVAVPVTKKKPDAKKTTAVKTTTSGKRSSIEGTKESSAKKSKKVTTVVKGVKPKSKTVKKVVAKNSPTKIKKVGSASIKSKTSKLIGKKTPVKKAAPKKK</sequence>
<evidence type="ECO:0000256" key="1">
    <source>
        <dbReference type="ARBA" id="ARBA00002809"/>
    </source>
</evidence>
<feature type="region of interest" description="Disordered" evidence="8">
    <location>
        <begin position="1"/>
        <end position="26"/>
    </location>
</feature>
<protein>
    <submittedName>
        <fullName evidence="10">Histone H1-like</fullName>
    </submittedName>
</protein>
<dbReference type="GO" id="GO:0006334">
    <property type="term" value="P:nucleosome assembly"/>
    <property type="evidence" value="ECO:0007669"/>
    <property type="project" value="InterPro"/>
</dbReference>
<organism evidence="10 11">
    <name type="scientific">Aphis craccivora</name>
    <name type="common">Cowpea aphid</name>
    <dbReference type="NCBI Taxonomy" id="307492"/>
    <lineage>
        <taxon>Eukaryota</taxon>
        <taxon>Metazoa</taxon>
        <taxon>Ecdysozoa</taxon>
        <taxon>Arthropoda</taxon>
        <taxon>Hexapoda</taxon>
        <taxon>Insecta</taxon>
        <taxon>Pterygota</taxon>
        <taxon>Neoptera</taxon>
        <taxon>Paraneoptera</taxon>
        <taxon>Hemiptera</taxon>
        <taxon>Sternorrhyncha</taxon>
        <taxon>Aphidomorpha</taxon>
        <taxon>Aphidoidea</taxon>
        <taxon>Aphididae</taxon>
        <taxon>Aphidini</taxon>
        <taxon>Aphis</taxon>
        <taxon>Aphis</taxon>
    </lineage>
</organism>
<comment type="function">
    <text evidence="1">Histones H1 are necessary for the condensation of nucleosome chains into higher-order structures.</text>
</comment>